<comment type="function">
    <text evidence="6">The RuvA-RuvB-RuvC complex processes Holliday junction (HJ) DNA during genetic recombination and DNA repair, while the RuvA-RuvB complex plays an important role in the rescue of blocked DNA replication forks via replication fork reversal (RFR). RuvA specifically binds to HJ cruciform DNA, conferring on it an open structure. The RuvB hexamer acts as an ATP-dependent pump, pulling dsDNA into and through the RuvAB complex. HJ branch migration allows RuvC to scan DNA until it finds its consensus sequence, where it cleaves and resolves the cruciform DNA.</text>
</comment>
<proteinExistence type="inferred from homology"/>
<name>A0A1F5NXZ3_9BACT</name>
<dbReference type="Gene3D" id="1.10.150.20">
    <property type="entry name" value="5' to 3' exonuclease, C-terminal subdomain"/>
    <property type="match status" value="1"/>
</dbReference>
<comment type="similarity">
    <text evidence="6">Belongs to the RuvA family.</text>
</comment>
<keyword evidence="8" id="KW-0347">Helicase</keyword>
<keyword evidence="8" id="KW-0547">Nucleotide-binding</keyword>
<feature type="domain" description="Helix-hairpin-helix DNA-binding motif class 1" evidence="7">
    <location>
        <begin position="72"/>
        <end position="91"/>
    </location>
</feature>
<dbReference type="AlphaFoldDB" id="A0A1F5NXZ3"/>
<dbReference type="EMBL" id="MFEN01000069">
    <property type="protein sequence ID" value="OGE82535.1"/>
    <property type="molecule type" value="Genomic_DNA"/>
</dbReference>
<comment type="caution">
    <text evidence="6">Lacks conserved residue(s) required for the propagation of feature annotation.</text>
</comment>
<dbReference type="GO" id="GO:0048476">
    <property type="term" value="C:Holliday junction resolvase complex"/>
    <property type="evidence" value="ECO:0007669"/>
    <property type="project" value="UniProtKB-UniRule"/>
</dbReference>
<dbReference type="InterPro" id="IPR013849">
    <property type="entry name" value="DNA_helicase_Holl-junc_RuvA_I"/>
</dbReference>
<evidence type="ECO:0000259" key="7">
    <source>
        <dbReference type="SMART" id="SM00278"/>
    </source>
</evidence>
<keyword evidence="1 6" id="KW-0963">Cytoplasm</keyword>
<organism evidence="8 9">
    <name type="scientific">Candidatus Doudnabacteria bacterium RIFCSPHIGHO2_01_FULL_49_9</name>
    <dbReference type="NCBI Taxonomy" id="1817827"/>
    <lineage>
        <taxon>Bacteria</taxon>
        <taxon>Candidatus Doudnaibacteriota</taxon>
    </lineage>
</organism>
<protein>
    <recommendedName>
        <fullName evidence="6">Holliday junction branch migration complex subunit RuvA</fullName>
    </recommendedName>
</protein>
<dbReference type="GO" id="GO:0005737">
    <property type="term" value="C:cytoplasm"/>
    <property type="evidence" value="ECO:0007669"/>
    <property type="project" value="UniProtKB-SubCell"/>
</dbReference>
<keyword evidence="2 6" id="KW-0227">DNA damage</keyword>
<dbReference type="GO" id="GO:0006281">
    <property type="term" value="P:DNA repair"/>
    <property type="evidence" value="ECO:0007669"/>
    <property type="project" value="UniProtKB-UniRule"/>
</dbReference>
<dbReference type="Pfam" id="PF01330">
    <property type="entry name" value="RuvA_N"/>
    <property type="match status" value="1"/>
</dbReference>
<keyword evidence="4 6" id="KW-0233">DNA recombination</keyword>
<dbReference type="InterPro" id="IPR003583">
    <property type="entry name" value="Hlx-hairpin-Hlx_DNA-bd_motif"/>
</dbReference>
<dbReference type="Pfam" id="PF14520">
    <property type="entry name" value="HHH_5"/>
    <property type="match status" value="1"/>
</dbReference>
<sequence>MISFLDGTIKAVRKQYVILLTDYVGYKVFVTPQILAHVQPGQKISLYTHTYVREDLHALYGFSTIAELEFFEMLLGVSGIGPKMALAIMSLGDLDVIRNGIANKDIEAFTQVPGVGRKTAERLIIDLREKIGETETGGATGGGSDVIAVLMALGYSRTEARDALSAVPVETTNSEEKVRQALRALAKQ</sequence>
<evidence type="ECO:0000313" key="9">
    <source>
        <dbReference type="Proteomes" id="UP000176339"/>
    </source>
</evidence>
<dbReference type="SUPFAM" id="SSF50249">
    <property type="entry name" value="Nucleic acid-binding proteins"/>
    <property type="match status" value="1"/>
</dbReference>
<dbReference type="InterPro" id="IPR000085">
    <property type="entry name" value="RuvA"/>
</dbReference>
<evidence type="ECO:0000256" key="1">
    <source>
        <dbReference type="ARBA" id="ARBA00022490"/>
    </source>
</evidence>
<dbReference type="SMART" id="SM00278">
    <property type="entry name" value="HhH1"/>
    <property type="match status" value="2"/>
</dbReference>
<keyword evidence="5 6" id="KW-0234">DNA repair</keyword>
<gene>
    <name evidence="6" type="primary">ruvA</name>
    <name evidence="8" type="ORF">A2846_02905</name>
</gene>
<dbReference type="InterPro" id="IPR036267">
    <property type="entry name" value="RuvA_C_sf"/>
</dbReference>
<accession>A0A1F5NXZ3</accession>
<dbReference type="NCBIfam" id="TIGR00084">
    <property type="entry name" value="ruvA"/>
    <property type="match status" value="1"/>
</dbReference>
<feature type="domain" description="Helix-hairpin-helix DNA-binding motif class 1" evidence="7">
    <location>
        <begin position="107"/>
        <end position="126"/>
    </location>
</feature>
<dbReference type="GO" id="GO:0009379">
    <property type="term" value="C:Holliday junction helicase complex"/>
    <property type="evidence" value="ECO:0007669"/>
    <property type="project" value="InterPro"/>
</dbReference>
<feature type="region of interest" description="Domain III" evidence="6">
    <location>
        <begin position="145"/>
        <end position="188"/>
    </location>
</feature>
<evidence type="ECO:0000256" key="4">
    <source>
        <dbReference type="ARBA" id="ARBA00023172"/>
    </source>
</evidence>
<dbReference type="GO" id="GO:0006310">
    <property type="term" value="P:DNA recombination"/>
    <property type="evidence" value="ECO:0007669"/>
    <property type="project" value="UniProtKB-UniRule"/>
</dbReference>
<evidence type="ECO:0000313" key="8">
    <source>
        <dbReference type="EMBL" id="OGE82535.1"/>
    </source>
</evidence>
<evidence type="ECO:0000256" key="2">
    <source>
        <dbReference type="ARBA" id="ARBA00022763"/>
    </source>
</evidence>
<dbReference type="InterPro" id="IPR012340">
    <property type="entry name" value="NA-bd_OB-fold"/>
</dbReference>
<dbReference type="SUPFAM" id="SSF46929">
    <property type="entry name" value="DNA helicase RuvA subunit, C-terminal domain"/>
    <property type="match status" value="1"/>
</dbReference>
<keyword evidence="8" id="KW-0067">ATP-binding</keyword>
<keyword evidence="8" id="KW-0378">Hydrolase</keyword>
<dbReference type="HAMAP" id="MF_00031">
    <property type="entry name" value="DNA_HJ_migration_RuvA"/>
    <property type="match status" value="1"/>
</dbReference>
<dbReference type="GO" id="GO:0005524">
    <property type="term" value="F:ATP binding"/>
    <property type="evidence" value="ECO:0007669"/>
    <property type="project" value="InterPro"/>
</dbReference>
<dbReference type="GO" id="GO:0000400">
    <property type="term" value="F:four-way junction DNA binding"/>
    <property type="evidence" value="ECO:0007669"/>
    <property type="project" value="UniProtKB-UniRule"/>
</dbReference>
<evidence type="ECO:0000256" key="6">
    <source>
        <dbReference type="HAMAP-Rule" id="MF_00031"/>
    </source>
</evidence>
<dbReference type="Proteomes" id="UP000176339">
    <property type="component" value="Unassembled WGS sequence"/>
</dbReference>
<comment type="domain">
    <text evidence="6">Has three domains with a flexible linker between the domains II and III and assumes an 'L' shape. Domain III is highly mobile and contacts RuvB.</text>
</comment>
<dbReference type="SUPFAM" id="SSF47781">
    <property type="entry name" value="RuvA domain 2-like"/>
    <property type="match status" value="1"/>
</dbReference>
<evidence type="ECO:0000256" key="3">
    <source>
        <dbReference type="ARBA" id="ARBA00023125"/>
    </source>
</evidence>
<dbReference type="CDD" id="cd14332">
    <property type="entry name" value="UBA_RuvA_C"/>
    <property type="match status" value="1"/>
</dbReference>
<dbReference type="Gene3D" id="1.10.8.10">
    <property type="entry name" value="DNA helicase RuvA subunit, C-terminal domain"/>
    <property type="match status" value="1"/>
</dbReference>
<comment type="subunit">
    <text evidence="6">Homotetramer. Forms an RuvA(8)-RuvB(12)-Holliday junction (HJ) complex. HJ DNA is sandwiched between 2 RuvA tetramers; dsDNA enters through RuvA and exits via RuvB. An RuvB hexamer assembles on each DNA strand where it exits the tetramer. Each RuvB hexamer is contacted by two RuvA subunits (via domain III) on 2 adjacent RuvB subunits; this complex drives branch migration. In the full resolvosome a probable DNA-RuvA(4)-RuvB(12)-RuvC(2) complex forms which resolves the HJ.</text>
</comment>
<dbReference type="GO" id="GO:0009378">
    <property type="term" value="F:four-way junction helicase activity"/>
    <property type="evidence" value="ECO:0007669"/>
    <property type="project" value="InterPro"/>
</dbReference>
<evidence type="ECO:0000256" key="5">
    <source>
        <dbReference type="ARBA" id="ARBA00023204"/>
    </source>
</evidence>
<dbReference type="InterPro" id="IPR011114">
    <property type="entry name" value="RuvA_C"/>
</dbReference>
<dbReference type="Pfam" id="PF07499">
    <property type="entry name" value="RuvA_C"/>
    <property type="match status" value="1"/>
</dbReference>
<reference evidence="8 9" key="1">
    <citation type="journal article" date="2016" name="Nat. Commun.">
        <title>Thousands of microbial genomes shed light on interconnected biogeochemical processes in an aquifer system.</title>
        <authorList>
            <person name="Anantharaman K."/>
            <person name="Brown C.T."/>
            <person name="Hug L.A."/>
            <person name="Sharon I."/>
            <person name="Castelle C.J."/>
            <person name="Probst A.J."/>
            <person name="Thomas B.C."/>
            <person name="Singh A."/>
            <person name="Wilkins M.J."/>
            <person name="Karaoz U."/>
            <person name="Brodie E.L."/>
            <person name="Williams K.H."/>
            <person name="Hubbard S.S."/>
            <person name="Banfield J.F."/>
        </authorList>
    </citation>
    <scope>NUCLEOTIDE SEQUENCE [LARGE SCALE GENOMIC DNA]</scope>
</reference>
<comment type="caution">
    <text evidence="8">The sequence shown here is derived from an EMBL/GenBank/DDBJ whole genome shotgun (WGS) entry which is preliminary data.</text>
</comment>
<comment type="subcellular location">
    <subcellularLocation>
        <location evidence="6">Cytoplasm</location>
    </subcellularLocation>
</comment>
<dbReference type="InterPro" id="IPR010994">
    <property type="entry name" value="RuvA_2-like"/>
</dbReference>
<dbReference type="Gene3D" id="2.40.50.140">
    <property type="entry name" value="Nucleic acid-binding proteins"/>
    <property type="match status" value="1"/>
</dbReference>
<keyword evidence="3 6" id="KW-0238">DNA-binding</keyword>